<dbReference type="Proteomes" id="UP000294887">
    <property type="component" value="Unassembled WGS sequence"/>
</dbReference>
<keyword evidence="1" id="KW-0732">Signal</keyword>
<feature type="chain" id="PRO_5020731357" evidence="1">
    <location>
        <begin position="26"/>
        <end position="66"/>
    </location>
</feature>
<accession>A0A4R1EXE9</accession>
<protein>
    <submittedName>
        <fullName evidence="2">Uncharacterized protein</fullName>
    </submittedName>
</protein>
<keyword evidence="3" id="KW-1185">Reference proteome</keyword>
<name>A0A4R1EXE9_9GAMM</name>
<organism evidence="2 3">
    <name type="scientific">Cocleimonas flava</name>
    <dbReference type="NCBI Taxonomy" id="634765"/>
    <lineage>
        <taxon>Bacteria</taxon>
        <taxon>Pseudomonadati</taxon>
        <taxon>Pseudomonadota</taxon>
        <taxon>Gammaproteobacteria</taxon>
        <taxon>Thiotrichales</taxon>
        <taxon>Thiotrichaceae</taxon>
        <taxon>Cocleimonas</taxon>
    </lineage>
</organism>
<dbReference type="RefSeq" id="WP_131906277.1">
    <property type="nucleotide sequence ID" value="NZ_BAAAFU010000006.1"/>
</dbReference>
<proteinExistence type="predicted"/>
<feature type="signal peptide" evidence="1">
    <location>
        <begin position="1"/>
        <end position="25"/>
    </location>
</feature>
<comment type="caution">
    <text evidence="2">The sequence shown here is derived from an EMBL/GenBank/DDBJ whole genome shotgun (WGS) entry which is preliminary data.</text>
</comment>
<sequence>MNIKTKAIIASTLLTALFAGQSAIAGQASDLGVFATQAEIAAANVTEKVNYDAPAFTNEVTVSGRK</sequence>
<evidence type="ECO:0000256" key="1">
    <source>
        <dbReference type="SAM" id="SignalP"/>
    </source>
</evidence>
<evidence type="ECO:0000313" key="3">
    <source>
        <dbReference type="Proteomes" id="UP000294887"/>
    </source>
</evidence>
<dbReference type="EMBL" id="SMFQ01000004">
    <property type="protein sequence ID" value="TCJ84529.1"/>
    <property type="molecule type" value="Genomic_DNA"/>
</dbReference>
<reference evidence="2 3" key="1">
    <citation type="submission" date="2019-03" db="EMBL/GenBank/DDBJ databases">
        <title>Genomic Encyclopedia of Type Strains, Phase IV (KMG-IV): sequencing the most valuable type-strain genomes for metagenomic binning, comparative biology and taxonomic classification.</title>
        <authorList>
            <person name="Goeker M."/>
        </authorList>
    </citation>
    <scope>NUCLEOTIDE SEQUENCE [LARGE SCALE GENOMIC DNA]</scope>
    <source>
        <strain evidence="2 3">DSM 24830</strain>
    </source>
</reference>
<evidence type="ECO:0000313" key="2">
    <source>
        <dbReference type="EMBL" id="TCJ84529.1"/>
    </source>
</evidence>
<dbReference type="AlphaFoldDB" id="A0A4R1EXE9"/>
<gene>
    <name evidence="2" type="ORF">EV695_2486</name>
</gene>